<dbReference type="OrthoDB" id="100605at2"/>
<keyword evidence="2" id="KW-1185">Reference proteome</keyword>
<dbReference type="Gene3D" id="3.20.20.80">
    <property type="entry name" value="Glycosidases"/>
    <property type="match status" value="1"/>
</dbReference>
<dbReference type="EMBL" id="JYJB01000008">
    <property type="protein sequence ID" value="KJL47861.1"/>
    <property type="molecule type" value="Genomic_DNA"/>
</dbReference>
<protein>
    <submittedName>
        <fullName evidence="1">Uncharacterized protein</fullName>
    </submittedName>
</protein>
<proteinExistence type="predicted"/>
<organism evidence="1 2">
    <name type="scientific">Microbacterium hydrocarbonoxydans</name>
    <dbReference type="NCBI Taxonomy" id="273678"/>
    <lineage>
        <taxon>Bacteria</taxon>
        <taxon>Bacillati</taxon>
        <taxon>Actinomycetota</taxon>
        <taxon>Actinomycetes</taxon>
        <taxon>Micrococcales</taxon>
        <taxon>Microbacteriaceae</taxon>
        <taxon>Microbacterium</taxon>
    </lineage>
</organism>
<comment type="caution">
    <text evidence="1">The sequence shown here is derived from an EMBL/GenBank/DDBJ whole genome shotgun (WGS) entry which is preliminary data.</text>
</comment>
<gene>
    <name evidence="1" type="ORF">RS84_01489</name>
</gene>
<dbReference type="AlphaFoldDB" id="A0A0M2HMD9"/>
<name>A0A0M2HMD9_9MICO</name>
<sequence length="337" mass="36812">MASFAPRDTLVLTADEVRTLDDDARDRLLDDAVTQGIGDVIIEIDDVAPELSTAVTARGLRLLIGVTCFHEHGEVAFGPERALRPIDEAGQPRRRLEWYVGLLPTDAVVVAELVARCSRLASTPGVSGLVLDFIRWPLHWELELRADGPRQPESSFDRITLGDFSARTGCVVSADPTEAAAQIFSRHRQVWDRYRADTITRLVRLLADIAHARGIMLGAFVLPHGRASVGQDIAAWEGVVDALYPMTYHAILHRPARWVGDVIGEIEEETSIPAVPIIQLTAAAEHSGGWDWGDDVDGVQLEEAITAGGTRGPVGFFPGTALRLLPEVQTVETERAR</sequence>
<dbReference type="RefSeq" id="WP_045257143.1">
    <property type="nucleotide sequence ID" value="NZ_JYJB01000008.1"/>
</dbReference>
<reference evidence="1 2" key="1">
    <citation type="submission" date="2015-02" db="EMBL/GenBank/DDBJ databases">
        <title>Draft genome sequences of ten Microbacterium spp. with emphasis on heavy metal contaminated environments.</title>
        <authorList>
            <person name="Corretto E."/>
        </authorList>
    </citation>
    <scope>NUCLEOTIDE SEQUENCE [LARGE SCALE GENOMIC DNA]</scope>
    <source>
        <strain evidence="1 2">SA35</strain>
    </source>
</reference>
<evidence type="ECO:0000313" key="2">
    <source>
        <dbReference type="Proteomes" id="UP000033900"/>
    </source>
</evidence>
<accession>A0A0M2HMD9</accession>
<dbReference type="Proteomes" id="UP000033900">
    <property type="component" value="Unassembled WGS sequence"/>
</dbReference>
<dbReference type="STRING" id="273678.RS84_01489"/>
<evidence type="ECO:0000313" key="1">
    <source>
        <dbReference type="EMBL" id="KJL47861.1"/>
    </source>
</evidence>
<dbReference type="PATRIC" id="fig|273678.4.peg.1487"/>